<organism evidence="1 2">
    <name type="scientific">Paenibacillus segetis</name>
    <dbReference type="NCBI Taxonomy" id="1325360"/>
    <lineage>
        <taxon>Bacteria</taxon>
        <taxon>Bacillati</taxon>
        <taxon>Bacillota</taxon>
        <taxon>Bacilli</taxon>
        <taxon>Bacillales</taxon>
        <taxon>Paenibacillaceae</taxon>
        <taxon>Paenibacillus</taxon>
    </lineage>
</organism>
<accession>A0ABQ1Y9B8</accession>
<keyword evidence="1" id="KW-0378">Hydrolase</keyword>
<gene>
    <name evidence="1" type="ORF">GCM10008013_11140</name>
</gene>
<keyword evidence="2" id="KW-1185">Reference proteome</keyword>
<evidence type="ECO:0000313" key="1">
    <source>
        <dbReference type="EMBL" id="GGH16378.1"/>
    </source>
</evidence>
<dbReference type="InterPro" id="IPR025365">
    <property type="entry name" value="DUF4269"/>
</dbReference>
<evidence type="ECO:0000313" key="2">
    <source>
        <dbReference type="Proteomes" id="UP000659344"/>
    </source>
</evidence>
<proteinExistence type="predicted"/>
<dbReference type="EMBL" id="BMFT01000001">
    <property type="protein sequence ID" value="GGH16378.1"/>
    <property type="molecule type" value="Genomic_DNA"/>
</dbReference>
<name>A0ABQ1Y9B8_9BACL</name>
<reference evidence="2" key="1">
    <citation type="journal article" date="2019" name="Int. J. Syst. Evol. Microbiol.">
        <title>The Global Catalogue of Microorganisms (GCM) 10K type strain sequencing project: providing services to taxonomists for standard genome sequencing and annotation.</title>
        <authorList>
            <consortium name="The Broad Institute Genomics Platform"/>
            <consortium name="The Broad Institute Genome Sequencing Center for Infectious Disease"/>
            <person name="Wu L."/>
            <person name="Ma J."/>
        </authorList>
    </citation>
    <scope>NUCLEOTIDE SEQUENCE [LARGE SCALE GENOMIC DNA]</scope>
    <source>
        <strain evidence="2">CGMCC 1.12769</strain>
    </source>
</reference>
<sequence>MKSGELVNINFLDIEYLSVGTPVQKEVYQLLRREHFMELLDDYSPILVGTIPLDIDVEDSDLDIICKVYDFDSFERYARGTFGSYEGYTSVCRYVEGVQRIKVNFQCGRWPIEIFGQAIPTVEQNGYRHMIVEHRLLELYGQQFKDRVRALKQSGVKTEPAFARILGLEGDPYQKLLENVDWK</sequence>
<dbReference type="Proteomes" id="UP000659344">
    <property type="component" value="Unassembled WGS sequence"/>
</dbReference>
<protein>
    <submittedName>
        <fullName evidence="1">Alpha/beta hydrolase</fullName>
    </submittedName>
</protein>
<dbReference type="Pfam" id="PF14091">
    <property type="entry name" value="DUF4269"/>
    <property type="match status" value="1"/>
</dbReference>
<comment type="caution">
    <text evidence="1">The sequence shown here is derived from an EMBL/GenBank/DDBJ whole genome shotgun (WGS) entry which is preliminary data.</text>
</comment>
<dbReference type="GO" id="GO:0016787">
    <property type="term" value="F:hydrolase activity"/>
    <property type="evidence" value="ECO:0007669"/>
    <property type="project" value="UniProtKB-KW"/>
</dbReference>